<dbReference type="Gene3D" id="3.30.810.10">
    <property type="entry name" value="2-Layer Sandwich"/>
    <property type="match status" value="1"/>
</dbReference>
<dbReference type="InterPro" id="IPR002423">
    <property type="entry name" value="Cpn60/GroEL/TCP-1"/>
</dbReference>
<dbReference type="SUPFAM" id="SSF52029">
    <property type="entry name" value="GroEL apical domain-like"/>
    <property type="match status" value="1"/>
</dbReference>
<organism evidence="11 12">
    <name type="scientific">Dioscorea zingiberensis</name>
    <dbReference type="NCBI Taxonomy" id="325984"/>
    <lineage>
        <taxon>Eukaryota</taxon>
        <taxon>Viridiplantae</taxon>
        <taxon>Streptophyta</taxon>
        <taxon>Embryophyta</taxon>
        <taxon>Tracheophyta</taxon>
        <taxon>Spermatophyta</taxon>
        <taxon>Magnoliopsida</taxon>
        <taxon>Liliopsida</taxon>
        <taxon>Dioscoreales</taxon>
        <taxon>Dioscoreaceae</taxon>
        <taxon>Dioscorea</taxon>
    </lineage>
</organism>
<dbReference type="PANTHER" id="PTHR45748:SF14">
    <property type="entry name" value="1-PHOSPHATIDYLINOSITOL-3-PHOSPHATE 5-KINASE FAB1C-RELATED"/>
    <property type="match status" value="1"/>
</dbReference>
<evidence type="ECO:0000256" key="7">
    <source>
        <dbReference type="ARBA" id="ARBA00077223"/>
    </source>
</evidence>
<dbReference type="InterPro" id="IPR027484">
    <property type="entry name" value="PInositol-4-P-5-kinase_N"/>
</dbReference>
<dbReference type="Gene3D" id="3.30.800.10">
    <property type="entry name" value="Phosphatidylinositol Phosphate Kinase II Beta"/>
    <property type="match status" value="1"/>
</dbReference>
<feature type="region of interest" description="Disordered" evidence="9">
    <location>
        <begin position="114"/>
        <end position="148"/>
    </location>
</feature>
<comment type="subunit">
    <text evidence="6">Component of the PI(3,5)P2 regulatory complex at least composed of ATG18, SAC/FIG4, FAB1 and VAC14.</text>
</comment>
<dbReference type="InterPro" id="IPR044769">
    <property type="entry name" value="PIKfyve_PIPKc"/>
</dbReference>
<dbReference type="CDD" id="cd17300">
    <property type="entry name" value="PIPKc_PIKfyve"/>
    <property type="match status" value="1"/>
</dbReference>
<feature type="domain" description="PIPK" evidence="10">
    <location>
        <begin position="1403"/>
        <end position="1726"/>
    </location>
</feature>
<dbReference type="OrthoDB" id="158357at2759"/>
<dbReference type="SMART" id="SM00330">
    <property type="entry name" value="PIPKc"/>
    <property type="match status" value="1"/>
</dbReference>
<evidence type="ECO:0000256" key="4">
    <source>
        <dbReference type="ARBA" id="ARBA00022777"/>
    </source>
</evidence>
<evidence type="ECO:0000313" key="12">
    <source>
        <dbReference type="Proteomes" id="UP001085076"/>
    </source>
</evidence>
<evidence type="ECO:0000256" key="3">
    <source>
        <dbReference type="ARBA" id="ARBA00022741"/>
    </source>
</evidence>
<evidence type="ECO:0000256" key="8">
    <source>
        <dbReference type="PROSITE-ProRule" id="PRU00781"/>
    </source>
</evidence>
<dbReference type="FunFam" id="3.50.7.10:FF:000007">
    <property type="entry name" value="1-phosphatidylinositol 3-phosphate 5-kinase isoform X1"/>
    <property type="match status" value="1"/>
</dbReference>
<evidence type="ECO:0000256" key="2">
    <source>
        <dbReference type="ARBA" id="ARBA00022679"/>
    </source>
</evidence>
<keyword evidence="2 8" id="KW-0808">Transferase</keyword>
<dbReference type="FunFam" id="3.30.800.10:FF:000010">
    <property type="entry name" value="Putative 1-phosphatidylinositol-3-phosphate 5-kinase FAB1C"/>
    <property type="match status" value="1"/>
</dbReference>
<reference evidence="11" key="2">
    <citation type="journal article" date="2022" name="Hortic Res">
        <title>The genome of Dioscorea zingiberensis sheds light on the biosynthesis, origin and evolution of the medicinally important diosgenin saponins.</title>
        <authorList>
            <person name="Li Y."/>
            <person name="Tan C."/>
            <person name="Li Z."/>
            <person name="Guo J."/>
            <person name="Li S."/>
            <person name="Chen X."/>
            <person name="Wang C."/>
            <person name="Dai X."/>
            <person name="Yang H."/>
            <person name="Song W."/>
            <person name="Hou L."/>
            <person name="Xu J."/>
            <person name="Tong Z."/>
            <person name="Xu A."/>
            <person name="Yuan X."/>
            <person name="Wang W."/>
            <person name="Yang Q."/>
            <person name="Chen L."/>
            <person name="Sun Z."/>
            <person name="Wang K."/>
            <person name="Pan B."/>
            <person name="Chen J."/>
            <person name="Bao Y."/>
            <person name="Liu F."/>
            <person name="Qi X."/>
            <person name="Gang D.R."/>
            <person name="Wen J."/>
            <person name="Li J."/>
        </authorList>
    </citation>
    <scope>NUCLEOTIDE SEQUENCE</scope>
    <source>
        <strain evidence="11">Dzin_1.0</strain>
    </source>
</reference>
<keyword evidence="4 8" id="KW-0418">Kinase</keyword>
<evidence type="ECO:0000256" key="1">
    <source>
        <dbReference type="ARBA" id="ARBA00012009"/>
    </source>
</evidence>
<evidence type="ECO:0000256" key="6">
    <source>
        <dbReference type="ARBA" id="ARBA00023464"/>
    </source>
</evidence>
<dbReference type="GO" id="GO:0005524">
    <property type="term" value="F:ATP binding"/>
    <property type="evidence" value="ECO:0007669"/>
    <property type="project" value="UniProtKB-UniRule"/>
</dbReference>
<dbReference type="SUPFAM" id="SSF56104">
    <property type="entry name" value="SAICAR synthase-like"/>
    <property type="match status" value="1"/>
</dbReference>
<dbReference type="EC" id="2.7.1.150" evidence="1"/>
<keyword evidence="3 8" id="KW-0547">Nucleotide-binding</keyword>
<proteinExistence type="predicted"/>
<comment type="caution">
    <text evidence="11">The sequence shown here is derived from an EMBL/GenBank/DDBJ whole genome shotgun (WGS) entry which is preliminary data.</text>
</comment>
<dbReference type="FunFam" id="3.30.810.10:FF:000001">
    <property type="entry name" value="1-phosphatidylinositol 3-phosphate 5-kinase FAB1"/>
    <property type="match status" value="1"/>
</dbReference>
<sequence length="1735" mass="194374">MGIAESLVLDLVVKRVRSWIGRFAGALVMESLRSCSECSIGLGPGGQGFCCRCCGRLFCRKCMQSLGTDEQPKFCAFCFQTAGHLEAGGRSMSPQPVPESPQPRFRNNRFAQLMEQEQEQQQQGHSPHSLCCSSCRSDEDEDEDVEGNGKHFLSPMSDFSQDVSDVEASSVSLGHENCSFKSVASSPLDSPSRVGDLGECSPVKHCVLDRDISGHLGKPGVESEDRCTYGNLSVYKSSEGQKDQQPLDFENNSYIWYPPEPEEEYEDAENGYFQYDDEDDEVGESGRLFSSSDFDGDALQVKERSNGSNRVALKSAVRGHFTALVCQLLKAEGIHFDNESSGMGWLEIVSSLAWQAAHFVKPDTSNGGSMDPGNYVKVKCLASGSPGDSCLIKGVVCTKNIRHKRMISQHKNPRILILGGSLEYQKVQNKLASINAVLEQEISHIKMAVAKIEARRPNILLVEKSVSSYAQEYLLMKGISLVLNVKRSLLERISRCTGAEVAPSIDDITSARLGQCEIFRIAKVFEECPQGNQLNKLNKRSMKTLMFFEGCPRRLGCTVLLKGASRDELKRLKHVVQYASFAAYHLSLETSFLVDEGASLPETSSRTAMGIPSKVMNVENCISMTGSSEDSCTLEAVGEEDQGADSWNRFDTKNVFQCSDVSSGNAEILSICSGQERFEFPSDVKNSGVIAVVRSSQKNIGFLDESSTDTPLCEPNALNSPSPQTEVSNSSYISADLRDHECDQLESTDKEKAGSITHGNLKSLEQNNSGVIDRNDVAQDFFSATDSNQSILVSLSSSCILKGTVCERSQLFRIKYYGNFDKPLGRYLREDLFNQASSCPSCKESVEAHVRCYTHQHGCLSINVKRLPFMKLPGERDGKIWMWHRCLKCEYKDGVPPAAPRVIMSDAAWGLSFGKFLELSFSNHTTANRIASCGHSLQRDCLRFYGYGSMVAFFRYSPVDILSVHLPPSLMDFTCDGHQEWVKREENEIFSKMEFLHSEVFDALYNLEKKIRTFECDPLRESIQNHISELKGLLKSERNDYTVMLQTTPIDNTIGVHVTQDILQLNRLKRSLLIDSYLWDRRLSLLNSFANSKSSSSEIDSQYLELSGHTKLKECGSRSFSEEERLCNPPKYKFSKSLTSEVTPQTILLSRQRQERSLQVLECKSNNLVEMDLSIESVESYMGHTVLSLMSSQHNSSDLRNVSSEGCVGGSSVEEPASPGCNLSEKIDLAWTGTGQAIIDPLTDGPVADLVGSVSFLDRPRHRKMMSPVRVYSFDSGMRTHKKIHGGLSHSLRLFPVKSFDISGDFSSIKETRNMQMTYSQRSVKVQKFSASLGHTPQNISSLFRSRTEGIRLLLPQTGHDDLVIAIYDNEFTSIIAYAIHSQDYTNFITSKSDQHDSLNVNEKSNTMQTAQESAKQLLFDDHQSQSYGSHGPQALYNEVPDQRGPHFRISFDDVSSFTADGAKFSVTCYFAKHFDALRKNCCPSEEDYIRSLSRCRRWNAQGGKSNVYFAKSWDDRFIIKQVTKTELESFLTFAPQYFKYLMDGINSRSPTCLAKVLGVYQVTAKNLKGGREMKMDLMVMENLFFRRNISRVYDLKGSLRARYNPDPTGENKVMLDLNLLETLRTKPIFLGSRAKRCLERAVWNDTSFLASIDVMDYSLLVGVDEERKELVIGIIDFIRQYTWDKHLETWVKTSGLLGGSRNAAPTVISPMEYKKRFRKAMSNYFLTLPDQWPS</sequence>
<dbReference type="InterPro" id="IPR002498">
    <property type="entry name" value="PInositol-4-P-4/5-kinase_core"/>
</dbReference>
<evidence type="ECO:0000313" key="11">
    <source>
        <dbReference type="EMBL" id="KAJ0987212.1"/>
    </source>
</evidence>
<protein>
    <recommendedName>
        <fullName evidence="1">1-phosphatidylinositol-3-phosphate 5-kinase</fullName>
        <ecNumber evidence="1">2.7.1.150</ecNumber>
    </recommendedName>
    <alternativeName>
        <fullName evidence="7">Phosphatidylinositol 3-phosphate 5-kinase type III</fullName>
    </alternativeName>
</protein>
<dbReference type="GO" id="GO:0000285">
    <property type="term" value="F:1-phosphatidylinositol-3-phosphate 5-kinase activity"/>
    <property type="evidence" value="ECO:0007669"/>
    <property type="project" value="UniProtKB-EC"/>
</dbReference>
<dbReference type="Proteomes" id="UP001085076">
    <property type="component" value="Miscellaneous, Linkage group lg01"/>
</dbReference>
<dbReference type="CDD" id="cd00065">
    <property type="entry name" value="FYVE_like_SF"/>
    <property type="match status" value="1"/>
</dbReference>
<gene>
    <name evidence="11" type="ORF">J5N97_005568</name>
</gene>
<dbReference type="GO" id="GO:0046854">
    <property type="term" value="P:phosphatidylinositol phosphate biosynthetic process"/>
    <property type="evidence" value="ECO:0007669"/>
    <property type="project" value="TreeGrafter"/>
</dbReference>
<dbReference type="Pfam" id="PF01504">
    <property type="entry name" value="PIP5K"/>
    <property type="match status" value="1"/>
</dbReference>
<dbReference type="EMBL" id="JAGGNH010000001">
    <property type="protein sequence ID" value="KAJ0987212.1"/>
    <property type="molecule type" value="Genomic_DNA"/>
</dbReference>
<dbReference type="Gene3D" id="3.50.7.10">
    <property type="entry name" value="GroEL"/>
    <property type="match status" value="1"/>
</dbReference>
<dbReference type="InterPro" id="IPR027483">
    <property type="entry name" value="PInositol-4-P-4/5-kinase_C_sf"/>
</dbReference>
<name>A0A9D5HT65_9LILI</name>
<reference evidence="11" key="1">
    <citation type="submission" date="2021-03" db="EMBL/GenBank/DDBJ databases">
        <authorList>
            <person name="Li Z."/>
            <person name="Yang C."/>
        </authorList>
    </citation>
    <scope>NUCLEOTIDE SEQUENCE</scope>
    <source>
        <strain evidence="11">Dzin_1.0</strain>
        <tissue evidence="11">Leaf</tissue>
    </source>
</reference>
<keyword evidence="12" id="KW-1185">Reference proteome</keyword>
<dbReference type="GO" id="GO:0010008">
    <property type="term" value="C:endosome membrane"/>
    <property type="evidence" value="ECO:0007669"/>
    <property type="project" value="TreeGrafter"/>
</dbReference>
<dbReference type="Pfam" id="PF00118">
    <property type="entry name" value="Cpn60_TCP1"/>
    <property type="match status" value="1"/>
</dbReference>
<evidence type="ECO:0000256" key="5">
    <source>
        <dbReference type="ARBA" id="ARBA00022840"/>
    </source>
</evidence>
<evidence type="ECO:0000256" key="9">
    <source>
        <dbReference type="SAM" id="MobiDB-lite"/>
    </source>
</evidence>
<accession>A0A9D5HT65</accession>
<dbReference type="InterPro" id="IPR027409">
    <property type="entry name" value="GroEL-like_apical_dom_sf"/>
</dbReference>
<dbReference type="PANTHER" id="PTHR45748">
    <property type="entry name" value="1-PHOSPHATIDYLINOSITOL 3-PHOSPHATE 5-KINASE-RELATED"/>
    <property type="match status" value="1"/>
</dbReference>
<dbReference type="PROSITE" id="PS51455">
    <property type="entry name" value="PIPK"/>
    <property type="match status" value="1"/>
</dbReference>
<evidence type="ECO:0000259" key="10">
    <source>
        <dbReference type="PROSITE" id="PS51455"/>
    </source>
</evidence>
<keyword evidence="5 8" id="KW-0067">ATP-binding</keyword>
<dbReference type="CDD" id="cd03334">
    <property type="entry name" value="Fab1_TCP"/>
    <property type="match status" value="1"/>
</dbReference>